<dbReference type="PANTHER" id="PTHR46472:SF1">
    <property type="entry name" value="NUCLEOREDOXIN"/>
    <property type="match status" value="1"/>
</dbReference>
<dbReference type="InterPro" id="IPR036249">
    <property type="entry name" value="Thioredoxin-like_sf"/>
</dbReference>
<dbReference type="GO" id="GO:0004791">
    <property type="term" value="F:thioredoxin-disulfide reductase (NADPH) activity"/>
    <property type="evidence" value="ECO:0007669"/>
    <property type="project" value="TreeGrafter"/>
</dbReference>
<dbReference type="PANTHER" id="PTHR46472">
    <property type="entry name" value="NUCLEOREDOXIN"/>
    <property type="match status" value="1"/>
</dbReference>
<accession>A0A7R9WTZ0</accession>
<dbReference type="InterPro" id="IPR012336">
    <property type="entry name" value="Thioredoxin-like_fold"/>
</dbReference>
<name>A0A7R9WTZ0_9STRA</name>
<dbReference type="AlphaFoldDB" id="A0A7R9WTZ0"/>
<proteinExistence type="predicted"/>
<protein>
    <recommendedName>
        <fullName evidence="1">Thioredoxin-like fold domain-containing protein</fullName>
    </recommendedName>
</protein>
<feature type="domain" description="Thioredoxin-like fold" evidence="1">
    <location>
        <begin position="38"/>
        <end position="132"/>
    </location>
</feature>
<dbReference type="Pfam" id="PF13905">
    <property type="entry name" value="Thioredoxin_8"/>
    <property type="match status" value="1"/>
</dbReference>
<evidence type="ECO:0000313" key="2">
    <source>
        <dbReference type="EMBL" id="CAD8334519.1"/>
    </source>
</evidence>
<dbReference type="SUPFAM" id="SSF52833">
    <property type="entry name" value="Thioredoxin-like"/>
    <property type="match status" value="1"/>
</dbReference>
<gene>
    <name evidence="2" type="ORF">CAUS1442_LOCUS6624</name>
</gene>
<organism evidence="2">
    <name type="scientific">Craspedostauros australis</name>
    <dbReference type="NCBI Taxonomy" id="1486917"/>
    <lineage>
        <taxon>Eukaryota</taxon>
        <taxon>Sar</taxon>
        <taxon>Stramenopiles</taxon>
        <taxon>Ochrophyta</taxon>
        <taxon>Bacillariophyta</taxon>
        <taxon>Bacillariophyceae</taxon>
        <taxon>Bacillariophycidae</taxon>
        <taxon>Naviculales</taxon>
        <taxon>Naviculaceae</taxon>
        <taxon>Craspedostauros</taxon>
    </lineage>
</organism>
<sequence length="162" mass="17743">MSSHLTRRNLPVPLYQPSTVNHLASGSPVATIMALPRFINHRCPMCTSIEPDIKAFRESSAADGKPIEFIYVSSDQSEEAALERSKALQMIAVPFSEVDAIKKQYNVWSGREAAKLGTDRRAGVPSIVPLDKTGTELAFVATESQGKKALDTWPLDDSNGIW</sequence>
<dbReference type="GO" id="GO:0030178">
    <property type="term" value="P:negative regulation of Wnt signaling pathway"/>
    <property type="evidence" value="ECO:0007669"/>
    <property type="project" value="TreeGrafter"/>
</dbReference>
<reference evidence="2" key="1">
    <citation type="submission" date="2021-01" db="EMBL/GenBank/DDBJ databases">
        <authorList>
            <person name="Corre E."/>
            <person name="Pelletier E."/>
            <person name="Niang G."/>
            <person name="Scheremetjew M."/>
            <person name="Finn R."/>
            <person name="Kale V."/>
            <person name="Holt S."/>
            <person name="Cochrane G."/>
            <person name="Meng A."/>
            <person name="Brown T."/>
            <person name="Cohen L."/>
        </authorList>
    </citation>
    <scope>NUCLEOTIDE SEQUENCE</scope>
    <source>
        <strain evidence="2">CCMP3328</strain>
    </source>
</reference>
<dbReference type="GO" id="GO:0031397">
    <property type="term" value="P:negative regulation of protein ubiquitination"/>
    <property type="evidence" value="ECO:0007669"/>
    <property type="project" value="TreeGrafter"/>
</dbReference>
<evidence type="ECO:0000259" key="1">
    <source>
        <dbReference type="Pfam" id="PF13905"/>
    </source>
</evidence>
<dbReference type="Gene3D" id="3.40.30.10">
    <property type="entry name" value="Glutaredoxin"/>
    <property type="match status" value="1"/>
</dbReference>
<dbReference type="GO" id="GO:0005634">
    <property type="term" value="C:nucleus"/>
    <property type="evidence" value="ECO:0007669"/>
    <property type="project" value="TreeGrafter"/>
</dbReference>
<dbReference type="EMBL" id="HBEF01010525">
    <property type="protein sequence ID" value="CAD8334519.1"/>
    <property type="molecule type" value="Transcribed_RNA"/>
</dbReference>